<name>A0ABQ4P9P6_9GAMM</name>
<dbReference type="InterPro" id="IPR032678">
    <property type="entry name" value="tRNA-synt_1_cat_dom"/>
</dbReference>
<comment type="caution">
    <text evidence="14">The sequence shown here is derived from an EMBL/GenBank/DDBJ whole genome shotgun (WGS) entry which is preliminary data.</text>
</comment>
<keyword evidence="8 12" id="KW-0862">Zinc</keyword>
<evidence type="ECO:0000313" key="14">
    <source>
        <dbReference type="EMBL" id="GIU44243.1"/>
    </source>
</evidence>
<dbReference type="CDD" id="cd00672">
    <property type="entry name" value="CysRS_core"/>
    <property type="match status" value="1"/>
</dbReference>
<feature type="domain" description="Cysteinyl-tRNA synthetase class Ia DALR" evidence="13">
    <location>
        <begin position="341"/>
        <end position="402"/>
    </location>
</feature>
<feature type="binding site" evidence="12">
    <location>
        <position position="238"/>
    </location>
    <ligand>
        <name>Zn(2+)</name>
        <dbReference type="ChEBI" id="CHEBI:29105"/>
    </ligand>
</feature>
<reference evidence="14" key="1">
    <citation type="submission" date="2021-05" db="EMBL/GenBank/DDBJ databases">
        <title>Molecular characterization for Shewanella algae harboring chromosomal blaOXA-55-like strains isolated from clinical and environment sample.</title>
        <authorList>
            <person name="Ohama Y."/>
            <person name="Aoki K."/>
            <person name="Harada S."/>
            <person name="Moriya K."/>
            <person name="Ishii Y."/>
            <person name="Tateda K."/>
        </authorList>
    </citation>
    <scope>NUCLEOTIDE SEQUENCE</scope>
    <source>
        <strain evidence="14">JCM 11563</strain>
    </source>
</reference>
<feature type="binding site" evidence="12">
    <location>
        <position position="269"/>
    </location>
    <ligand>
        <name>ATP</name>
        <dbReference type="ChEBI" id="CHEBI:30616"/>
    </ligand>
</feature>
<evidence type="ECO:0000256" key="7">
    <source>
        <dbReference type="ARBA" id="ARBA00022741"/>
    </source>
</evidence>
<dbReference type="NCBIfam" id="TIGR00435">
    <property type="entry name" value="cysS"/>
    <property type="match status" value="1"/>
</dbReference>
<dbReference type="InterPro" id="IPR014729">
    <property type="entry name" value="Rossmann-like_a/b/a_fold"/>
</dbReference>
<dbReference type="PANTHER" id="PTHR10890">
    <property type="entry name" value="CYSTEINYL-TRNA SYNTHETASE"/>
    <property type="match status" value="1"/>
</dbReference>
<feature type="binding site" evidence="12">
    <location>
        <position position="234"/>
    </location>
    <ligand>
        <name>Zn(2+)</name>
        <dbReference type="ChEBI" id="CHEBI:29105"/>
    </ligand>
</feature>
<comment type="catalytic activity">
    <reaction evidence="12">
        <text>tRNA(Cys) + L-cysteine + ATP = L-cysteinyl-tRNA(Cys) + AMP + diphosphate</text>
        <dbReference type="Rhea" id="RHEA:17773"/>
        <dbReference type="Rhea" id="RHEA-COMP:9661"/>
        <dbReference type="Rhea" id="RHEA-COMP:9679"/>
        <dbReference type="ChEBI" id="CHEBI:30616"/>
        <dbReference type="ChEBI" id="CHEBI:33019"/>
        <dbReference type="ChEBI" id="CHEBI:35235"/>
        <dbReference type="ChEBI" id="CHEBI:78442"/>
        <dbReference type="ChEBI" id="CHEBI:78517"/>
        <dbReference type="ChEBI" id="CHEBI:456215"/>
        <dbReference type="EC" id="6.1.1.16"/>
    </reaction>
</comment>
<keyword evidence="5 12" id="KW-0436">Ligase</keyword>
<evidence type="ECO:0000256" key="1">
    <source>
        <dbReference type="ARBA" id="ARBA00004496"/>
    </source>
</evidence>
<comment type="subunit">
    <text evidence="3 12">Monomer.</text>
</comment>
<dbReference type="Gene3D" id="1.20.120.1910">
    <property type="entry name" value="Cysteine-tRNA ligase, C-terminal anti-codon recognition domain"/>
    <property type="match status" value="1"/>
</dbReference>
<evidence type="ECO:0000256" key="4">
    <source>
        <dbReference type="ARBA" id="ARBA00022490"/>
    </source>
</evidence>
<dbReference type="GO" id="GO:0016874">
    <property type="term" value="F:ligase activity"/>
    <property type="evidence" value="ECO:0007669"/>
    <property type="project" value="UniProtKB-KW"/>
</dbReference>
<dbReference type="InterPro" id="IPR009080">
    <property type="entry name" value="tRNAsynth_Ia_anticodon-bd"/>
</dbReference>
<keyword evidence="9 12" id="KW-0067">ATP-binding</keyword>
<dbReference type="Pfam" id="PF23493">
    <property type="entry name" value="CysS_C"/>
    <property type="match status" value="1"/>
</dbReference>
<dbReference type="PRINTS" id="PR00983">
    <property type="entry name" value="TRNASYNTHCYS"/>
</dbReference>
<evidence type="ECO:0000256" key="10">
    <source>
        <dbReference type="ARBA" id="ARBA00022917"/>
    </source>
</evidence>
<dbReference type="InterPro" id="IPR015273">
    <property type="entry name" value="Cys-tRNA-synt_Ia_DALR"/>
</dbReference>
<dbReference type="Gene3D" id="3.40.50.620">
    <property type="entry name" value="HUPs"/>
    <property type="match status" value="1"/>
</dbReference>
<feature type="binding site" evidence="12">
    <location>
        <position position="28"/>
    </location>
    <ligand>
        <name>Zn(2+)</name>
        <dbReference type="ChEBI" id="CHEBI:29105"/>
    </ligand>
</feature>
<dbReference type="EC" id="6.1.1.16" evidence="12"/>
<proteinExistence type="inferred from homology"/>
<comment type="subcellular location">
    <subcellularLocation>
        <location evidence="1 12">Cytoplasm</location>
    </subcellularLocation>
</comment>
<dbReference type="CDD" id="cd07963">
    <property type="entry name" value="Anticodon_Ia_Cys"/>
    <property type="match status" value="1"/>
</dbReference>
<evidence type="ECO:0000256" key="5">
    <source>
        <dbReference type="ARBA" id="ARBA00022598"/>
    </source>
</evidence>
<feature type="short sequence motif" description="'HIGH' region" evidence="12">
    <location>
        <begin position="30"/>
        <end position="40"/>
    </location>
</feature>
<feature type="binding site" evidence="12">
    <location>
        <position position="209"/>
    </location>
    <ligand>
        <name>Zn(2+)</name>
        <dbReference type="ChEBI" id="CHEBI:29105"/>
    </ligand>
</feature>
<evidence type="ECO:0000256" key="12">
    <source>
        <dbReference type="HAMAP-Rule" id="MF_00041"/>
    </source>
</evidence>
<dbReference type="HAMAP" id="MF_00041">
    <property type="entry name" value="Cys_tRNA_synth"/>
    <property type="match status" value="1"/>
</dbReference>
<dbReference type="InterPro" id="IPR024909">
    <property type="entry name" value="Cys-tRNA/MSH_ligase"/>
</dbReference>
<comment type="similarity">
    <text evidence="2 12">Belongs to the class-I aminoacyl-tRNA synthetase family.</text>
</comment>
<evidence type="ECO:0000313" key="15">
    <source>
        <dbReference type="Proteomes" id="UP000887104"/>
    </source>
</evidence>
<keyword evidence="4 12" id="KW-0963">Cytoplasm</keyword>
<dbReference type="EMBL" id="BPEY01000020">
    <property type="protein sequence ID" value="GIU44243.1"/>
    <property type="molecule type" value="Genomic_DNA"/>
</dbReference>
<keyword evidence="11 12" id="KW-0030">Aminoacyl-tRNA synthetase</keyword>
<evidence type="ECO:0000256" key="3">
    <source>
        <dbReference type="ARBA" id="ARBA00011245"/>
    </source>
</evidence>
<evidence type="ECO:0000256" key="8">
    <source>
        <dbReference type="ARBA" id="ARBA00022833"/>
    </source>
</evidence>
<accession>A0ABQ4P9P6</accession>
<protein>
    <recommendedName>
        <fullName evidence="12">Cysteine--tRNA ligase</fullName>
        <ecNumber evidence="12">6.1.1.16</ecNumber>
    </recommendedName>
    <alternativeName>
        <fullName evidence="12">Cysteinyl-tRNA synthetase</fullName>
        <shortName evidence="12">CysRS</shortName>
    </alternativeName>
</protein>
<dbReference type="Pfam" id="PF09190">
    <property type="entry name" value="DALR_2"/>
    <property type="match status" value="1"/>
</dbReference>
<feature type="short sequence motif" description="'KMSKS' region" evidence="12">
    <location>
        <begin position="266"/>
        <end position="270"/>
    </location>
</feature>
<dbReference type="InterPro" id="IPR015803">
    <property type="entry name" value="Cys-tRNA-ligase"/>
</dbReference>
<gene>
    <name evidence="12 14" type="primary">cysS</name>
    <name evidence="14" type="ORF">TUM4438_14970</name>
</gene>
<dbReference type="SMART" id="SM00840">
    <property type="entry name" value="DALR_2"/>
    <property type="match status" value="1"/>
</dbReference>
<evidence type="ECO:0000256" key="6">
    <source>
        <dbReference type="ARBA" id="ARBA00022723"/>
    </source>
</evidence>
<keyword evidence="6 12" id="KW-0479">Metal-binding</keyword>
<organism evidence="14 15">
    <name type="scientific">Shewanella sairae</name>
    <dbReference type="NCBI Taxonomy" id="190310"/>
    <lineage>
        <taxon>Bacteria</taxon>
        <taxon>Pseudomonadati</taxon>
        <taxon>Pseudomonadota</taxon>
        <taxon>Gammaproteobacteria</taxon>
        <taxon>Alteromonadales</taxon>
        <taxon>Shewanellaceae</taxon>
        <taxon>Shewanella</taxon>
    </lineage>
</organism>
<dbReference type="PANTHER" id="PTHR10890:SF3">
    <property type="entry name" value="CYSTEINE--TRNA LIGASE, CYTOPLASMIC"/>
    <property type="match status" value="1"/>
</dbReference>
<dbReference type="Proteomes" id="UP000887104">
    <property type="component" value="Unassembled WGS sequence"/>
</dbReference>
<keyword evidence="10 12" id="KW-0648">Protein biosynthesis</keyword>
<keyword evidence="7 12" id="KW-0547">Nucleotide-binding</keyword>
<dbReference type="InterPro" id="IPR056411">
    <property type="entry name" value="CysS_C"/>
</dbReference>
<comment type="cofactor">
    <cofactor evidence="12">
        <name>Zn(2+)</name>
        <dbReference type="ChEBI" id="CHEBI:29105"/>
    </cofactor>
    <text evidence="12">Binds 1 zinc ion per subunit.</text>
</comment>
<evidence type="ECO:0000256" key="9">
    <source>
        <dbReference type="ARBA" id="ARBA00022840"/>
    </source>
</evidence>
<keyword evidence="15" id="KW-1185">Reference proteome</keyword>
<dbReference type="SUPFAM" id="SSF52374">
    <property type="entry name" value="Nucleotidylyl transferase"/>
    <property type="match status" value="1"/>
</dbReference>
<dbReference type="SUPFAM" id="SSF47323">
    <property type="entry name" value="Anticodon-binding domain of a subclass of class I aminoacyl-tRNA synthetases"/>
    <property type="match status" value="1"/>
</dbReference>
<evidence type="ECO:0000259" key="13">
    <source>
        <dbReference type="SMART" id="SM00840"/>
    </source>
</evidence>
<evidence type="ECO:0000256" key="11">
    <source>
        <dbReference type="ARBA" id="ARBA00023146"/>
    </source>
</evidence>
<dbReference type="RefSeq" id="WP_220780556.1">
    <property type="nucleotide sequence ID" value="NZ_BPEY01000020.1"/>
</dbReference>
<evidence type="ECO:0000256" key="2">
    <source>
        <dbReference type="ARBA" id="ARBA00005594"/>
    </source>
</evidence>
<dbReference type="Pfam" id="PF01406">
    <property type="entry name" value="tRNA-synt_1e"/>
    <property type="match status" value="1"/>
</dbReference>
<sequence length="459" mass="51974">MLKLYNSLTRQKEQFVPLQPGKVGMYVCGVTIYDLCHIGHGRTFVSFDMIVRYLRYSGYDVNFQRNITDVDDKIIKRANENNESCDDLTERLIAEMHRDFDALNMARPDNEPRATLHMPEIIDMVEKLIAREHAYVASNGDVLFSVSSFPEYGRLSGQNLEQLQAGARVEIEDAKRDPMDFVLWKMSKPGEPTWESPWGPGRPGWHIECSAMNSKHLGNHFDIHGGGSDLQFPHHENEIAQSCCAHDTPYVNYWMHTGMVMVDKEKMSKSLNNFFTIRDVLGHYDAATVRYFLLSGHYRSQLNYSEDNLKQAKSGLERIYTALKDLDLTIEAAPAEEFVAKFKSAMDDDFNTPEAYSVLFDMVREINRLKLTDITKASALGVALKELADVLGILGQDVDTFFKGEGSDDEVAEIEALIAERNRARAEKDWPAADVARDGLNALGVILEDGPEGTTWRKK</sequence>